<dbReference type="GO" id="GO:0030060">
    <property type="term" value="F:L-malate dehydrogenase (NAD+) activity"/>
    <property type="evidence" value="ECO:0007669"/>
    <property type="project" value="UniProtKB-UniRule"/>
</dbReference>
<comment type="catalytic activity">
    <reaction evidence="4">
        <text>(S)-malate + NAD(+) = oxaloacetate + NADH + H(+)</text>
        <dbReference type="Rhea" id="RHEA:21432"/>
        <dbReference type="ChEBI" id="CHEBI:15378"/>
        <dbReference type="ChEBI" id="CHEBI:15589"/>
        <dbReference type="ChEBI" id="CHEBI:16452"/>
        <dbReference type="ChEBI" id="CHEBI:57540"/>
        <dbReference type="ChEBI" id="CHEBI:57945"/>
        <dbReference type="EC" id="1.1.1.37"/>
    </reaction>
</comment>
<dbReference type="NCBIfam" id="NF004863">
    <property type="entry name" value="PRK06223.1"/>
    <property type="match status" value="1"/>
</dbReference>
<dbReference type="Proteomes" id="UP000270856">
    <property type="component" value="Unassembled WGS sequence"/>
</dbReference>
<keyword evidence="2 4" id="KW-0560">Oxidoreductase</keyword>
<keyword evidence="11" id="KW-1185">Reference proteome</keyword>
<dbReference type="Pfam" id="PF00056">
    <property type="entry name" value="Ldh_1_N"/>
    <property type="match status" value="1"/>
</dbReference>
<feature type="binding site" evidence="4 7">
    <location>
        <begin position="118"/>
        <end position="120"/>
    </location>
    <ligand>
        <name>NAD(+)</name>
        <dbReference type="ChEBI" id="CHEBI:57540"/>
    </ligand>
</feature>
<reference evidence="10 11" key="1">
    <citation type="submission" date="2018-11" db="EMBL/GenBank/DDBJ databases">
        <title>Aureibaculum marinum gen. nov., sp. nov., a member of the family Flavobacteriaceae isolated from the Bohai Sea.</title>
        <authorList>
            <person name="Ji X."/>
        </authorList>
    </citation>
    <scope>NUCLEOTIDE SEQUENCE [LARGE SCALE GENOMIC DNA]</scope>
    <source>
        <strain evidence="10 11">BH-SD17</strain>
    </source>
</reference>
<dbReference type="SUPFAM" id="SSF56327">
    <property type="entry name" value="LDH C-terminal domain-like"/>
    <property type="match status" value="1"/>
</dbReference>
<evidence type="ECO:0000259" key="8">
    <source>
        <dbReference type="Pfam" id="PF00056"/>
    </source>
</evidence>
<organism evidence="10 11">
    <name type="scientific">Aureibaculum marinum</name>
    <dbReference type="NCBI Taxonomy" id="2487930"/>
    <lineage>
        <taxon>Bacteria</taxon>
        <taxon>Pseudomonadati</taxon>
        <taxon>Bacteroidota</taxon>
        <taxon>Flavobacteriia</taxon>
        <taxon>Flavobacteriales</taxon>
        <taxon>Flavobacteriaceae</taxon>
        <taxon>Aureibaculum</taxon>
    </lineage>
</organism>
<feature type="binding site" evidence="4 7">
    <location>
        <position position="95"/>
    </location>
    <ligand>
        <name>NAD(+)</name>
        <dbReference type="ChEBI" id="CHEBI:57540"/>
    </ligand>
</feature>
<feature type="binding site" evidence="4 7">
    <location>
        <begin position="7"/>
        <end position="12"/>
    </location>
    <ligand>
        <name>NAD(+)</name>
        <dbReference type="ChEBI" id="CHEBI:57540"/>
    </ligand>
</feature>
<comment type="similarity">
    <text evidence="4">Belongs to the LDH/MDH superfamily. MDH type 3 family.</text>
</comment>
<name>A0A3N4NQJ1_9FLAO</name>
<dbReference type="InterPro" id="IPR001236">
    <property type="entry name" value="Lactate/malate_DH_N"/>
</dbReference>
<dbReference type="InterPro" id="IPR022383">
    <property type="entry name" value="Lactate/malate_DH_C"/>
</dbReference>
<feature type="binding site" evidence="4 6">
    <location>
        <position position="88"/>
    </location>
    <ligand>
        <name>substrate</name>
    </ligand>
</feature>
<dbReference type="PIRSF" id="PIRSF000102">
    <property type="entry name" value="Lac_mal_DH"/>
    <property type="match status" value="1"/>
</dbReference>
<dbReference type="SUPFAM" id="SSF51735">
    <property type="entry name" value="NAD(P)-binding Rossmann-fold domains"/>
    <property type="match status" value="1"/>
</dbReference>
<feature type="domain" description="Lactate/malate dehydrogenase C-terminal" evidence="9">
    <location>
        <begin position="147"/>
        <end position="298"/>
    </location>
</feature>
<feature type="binding site" evidence="4 6">
    <location>
        <position position="120"/>
    </location>
    <ligand>
        <name>substrate</name>
    </ligand>
</feature>
<dbReference type="OrthoDB" id="9802969at2"/>
<evidence type="ECO:0000256" key="7">
    <source>
        <dbReference type="PIRSR" id="PIRSR000102-3"/>
    </source>
</evidence>
<dbReference type="FunFam" id="3.40.50.720:FF:000018">
    <property type="entry name" value="Malate dehydrogenase"/>
    <property type="match status" value="1"/>
</dbReference>
<dbReference type="RefSeq" id="WP_123898209.1">
    <property type="nucleotide sequence ID" value="NZ_RPFJ01000011.1"/>
</dbReference>
<dbReference type="InterPro" id="IPR001557">
    <property type="entry name" value="L-lactate/malate_DH"/>
</dbReference>
<feature type="binding site" evidence="4 6">
    <location>
        <position position="151"/>
    </location>
    <ligand>
        <name>substrate</name>
    </ligand>
</feature>
<dbReference type="PANTHER" id="PTHR43128:SF16">
    <property type="entry name" value="L-LACTATE DEHYDROGENASE"/>
    <property type="match status" value="1"/>
</dbReference>
<dbReference type="InterPro" id="IPR036291">
    <property type="entry name" value="NAD(P)-bd_dom_sf"/>
</dbReference>
<evidence type="ECO:0000256" key="2">
    <source>
        <dbReference type="ARBA" id="ARBA00023002"/>
    </source>
</evidence>
<dbReference type="GO" id="GO:0006099">
    <property type="term" value="P:tricarboxylic acid cycle"/>
    <property type="evidence" value="ECO:0007669"/>
    <property type="project" value="UniProtKB-UniRule"/>
</dbReference>
<proteinExistence type="inferred from homology"/>
<evidence type="ECO:0000313" key="10">
    <source>
        <dbReference type="EMBL" id="RPD96758.1"/>
    </source>
</evidence>
<dbReference type="Gene3D" id="3.40.50.720">
    <property type="entry name" value="NAD(P)-binding Rossmann-like Domain"/>
    <property type="match status" value="1"/>
</dbReference>
<evidence type="ECO:0000313" key="11">
    <source>
        <dbReference type="Proteomes" id="UP000270856"/>
    </source>
</evidence>
<dbReference type="Gene3D" id="3.90.110.10">
    <property type="entry name" value="Lactate dehydrogenase/glycoside hydrolase, family 4, C-terminal"/>
    <property type="match status" value="1"/>
</dbReference>
<dbReference type="NCBIfam" id="TIGR01763">
    <property type="entry name" value="MalateDH_bact"/>
    <property type="match status" value="1"/>
</dbReference>
<dbReference type="HAMAP" id="MF_00487">
    <property type="entry name" value="Malate_dehydrog_3"/>
    <property type="match status" value="1"/>
</dbReference>
<feature type="binding site" evidence="4 6">
    <location>
        <position position="82"/>
    </location>
    <ligand>
        <name>substrate</name>
    </ligand>
</feature>
<evidence type="ECO:0000256" key="5">
    <source>
        <dbReference type="PIRSR" id="PIRSR000102-1"/>
    </source>
</evidence>
<dbReference type="PANTHER" id="PTHR43128">
    <property type="entry name" value="L-2-HYDROXYCARBOXYLATE DEHYDROGENASE (NAD(P)(+))"/>
    <property type="match status" value="1"/>
</dbReference>
<feature type="binding site" evidence="4 7">
    <location>
        <position position="32"/>
    </location>
    <ligand>
        <name>NAD(+)</name>
        <dbReference type="ChEBI" id="CHEBI:57540"/>
    </ligand>
</feature>
<evidence type="ECO:0000256" key="3">
    <source>
        <dbReference type="ARBA" id="ARBA00023027"/>
    </source>
</evidence>
<dbReference type="PROSITE" id="PS51257">
    <property type="entry name" value="PROKAR_LIPOPROTEIN"/>
    <property type="match status" value="1"/>
</dbReference>
<comment type="function">
    <text evidence="4">Catalyzes the reversible oxidation of malate to oxaloacetate.</text>
</comment>
<feature type="domain" description="Lactate/malate dehydrogenase N-terminal" evidence="8">
    <location>
        <begin position="1"/>
        <end position="142"/>
    </location>
</feature>
<sequence length="308" mass="32449">MKVTIVGAGAVGASCAEYIAIKNFASEVVILDIKEGYAEGKAMDLMQTASLNGFDTKITGTTGDYSKTAGSDICVITSGIPRKPGMTREELIGINAGIVKTVSSNLIEHSPNTIIIVVSNPMDTMTYLVHKTTGLPKNRIIGMGGALDSARFKYRLAEALEAPISDIDGMVLGGHSDTGMIPLTSIATRNSVPVSKFLSEERLNQVAEDTKVGGATLTKLLGTSAWYAPGAAVSSLVQAIACDQKKMFPCSTLLEGEYDLDNICIGVPVILGKNGIEKIVKIDLTDTEKEKMKTSAAAVSKTNGLLEL</sequence>
<dbReference type="Pfam" id="PF02866">
    <property type="entry name" value="Ldh_1_C"/>
    <property type="match status" value="1"/>
</dbReference>
<dbReference type="AlphaFoldDB" id="A0A3N4NQJ1"/>
<evidence type="ECO:0000256" key="4">
    <source>
        <dbReference type="HAMAP-Rule" id="MF_00487"/>
    </source>
</evidence>
<gene>
    <name evidence="4 10" type="primary">mdh</name>
    <name evidence="10" type="ORF">EGM88_10390</name>
</gene>
<dbReference type="CDD" id="cd01339">
    <property type="entry name" value="LDH-like_MDH"/>
    <property type="match status" value="1"/>
</dbReference>
<evidence type="ECO:0000256" key="1">
    <source>
        <dbReference type="ARBA" id="ARBA00022532"/>
    </source>
</evidence>
<evidence type="ECO:0000256" key="6">
    <source>
        <dbReference type="PIRSR" id="PIRSR000102-2"/>
    </source>
</evidence>
<dbReference type="PRINTS" id="PR00086">
    <property type="entry name" value="LLDHDRGNASE"/>
</dbReference>
<dbReference type="GO" id="GO:0006089">
    <property type="term" value="P:lactate metabolic process"/>
    <property type="evidence" value="ECO:0007669"/>
    <property type="project" value="TreeGrafter"/>
</dbReference>
<comment type="caution">
    <text evidence="10">The sequence shown here is derived from an EMBL/GenBank/DDBJ whole genome shotgun (WGS) entry which is preliminary data.</text>
</comment>
<feature type="active site" description="Proton acceptor" evidence="4 5">
    <location>
        <position position="175"/>
    </location>
</feature>
<keyword evidence="1 4" id="KW-0816">Tricarboxylic acid cycle</keyword>
<protein>
    <recommendedName>
        <fullName evidence="4">Malate dehydrogenase</fullName>
        <ecNumber evidence="4">1.1.1.37</ecNumber>
    </recommendedName>
</protein>
<dbReference type="InterPro" id="IPR011275">
    <property type="entry name" value="Malate_DH_type3"/>
</dbReference>
<keyword evidence="3 4" id="KW-0520">NAD</keyword>
<evidence type="ECO:0000259" key="9">
    <source>
        <dbReference type="Pfam" id="PF02866"/>
    </source>
</evidence>
<dbReference type="EMBL" id="RPFJ01000011">
    <property type="protein sequence ID" value="RPD96758.1"/>
    <property type="molecule type" value="Genomic_DNA"/>
</dbReference>
<accession>A0A3N4NQJ1</accession>
<dbReference type="EC" id="1.1.1.37" evidence="4"/>
<dbReference type="InterPro" id="IPR015955">
    <property type="entry name" value="Lactate_DH/Glyco_Ohase_4_C"/>
</dbReference>
<dbReference type="GO" id="GO:0004459">
    <property type="term" value="F:L-lactate dehydrogenase (NAD+) activity"/>
    <property type="evidence" value="ECO:0007669"/>
    <property type="project" value="TreeGrafter"/>
</dbReference>